<keyword evidence="2" id="KW-1185">Reference proteome</keyword>
<dbReference type="AlphaFoldDB" id="A0A166B1F0"/>
<accession>A0A166B1F0</accession>
<evidence type="ECO:0000313" key="1">
    <source>
        <dbReference type="EMBL" id="KZP12178.1"/>
    </source>
</evidence>
<sequence>MIFDNWPEAQYGSVSDIVYPPHSLHTHWHPKTNSVDDPSRLSSLDGSFITKVLPSHCPFPGCFSKASGAPFLKKSPQENQ</sequence>
<proteinExistence type="predicted"/>
<evidence type="ECO:0000313" key="2">
    <source>
        <dbReference type="Proteomes" id="UP000076532"/>
    </source>
</evidence>
<reference evidence="1 2" key="1">
    <citation type="journal article" date="2016" name="Mol. Biol. Evol.">
        <title>Comparative Genomics of Early-Diverging Mushroom-Forming Fungi Provides Insights into the Origins of Lignocellulose Decay Capabilities.</title>
        <authorList>
            <person name="Nagy L.G."/>
            <person name="Riley R."/>
            <person name="Tritt A."/>
            <person name="Adam C."/>
            <person name="Daum C."/>
            <person name="Floudas D."/>
            <person name="Sun H."/>
            <person name="Yadav J.S."/>
            <person name="Pangilinan J."/>
            <person name="Larsson K.H."/>
            <person name="Matsuura K."/>
            <person name="Barry K."/>
            <person name="Labutti K."/>
            <person name="Kuo R."/>
            <person name="Ohm R.A."/>
            <person name="Bhattacharya S.S."/>
            <person name="Shirouzu T."/>
            <person name="Yoshinaga Y."/>
            <person name="Martin F.M."/>
            <person name="Grigoriev I.V."/>
            <person name="Hibbett D.S."/>
        </authorList>
    </citation>
    <scope>NUCLEOTIDE SEQUENCE [LARGE SCALE GENOMIC DNA]</scope>
    <source>
        <strain evidence="1 2">CBS 109695</strain>
    </source>
</reference>
<dbReference type="EMBL" id="KV417651">
    <property type="protein sequence ID" value="KZP12178.1"/>
    <property type="molecule type" value="Genomic_DNA"/>
</dbReference>
<protein>
    <submittedName>
        <fullName evidence="1">Uncharacterized protein</fullName>
    </submittedName>
</protein>
<dbReference type="Proteomes" id="UP000076532">
    <property type="component" value="Unassembled WGS sequence"/>
</dbReference>
<name>A0A166B1F0_9AGAM</name>
<organism evidence="1 2">
    <name type="scientific">Athelia psychrophila</name>
    <dbReference type="NCBI Taxonomy" id="1759441"/>
    <lineage>
        <taxon>Eukaryota</taxon>
        <taxon>Fungi</taxon>
        <taxon>Dikarya</taxon>
        <taxon>Basidiomycota</taxon>
        <taxon>Agaricomycotina</taxon>
        <taxon>Agaricomycetes</taxon>
        <taxon>Agaricomycetidae</taxon>
        <taxon>Atheliales</taxon>
        <taxon>Atheliaceae</taxon>
        <taxon>Athelia</taxon>
    </lineage>
</organism>
<gene>
    <name evidence="1" type="ORF">FIBSPDRAFT_870498</name>
</gene>